<dbReference type="RefSeq" id="XP_036536423.1">
    <property type="nucleotide sequence ID" value="XM_036686385.1"/>
</dbReference>
<reference evidence="1 2" key="1">
    <citation type="submission" date="2020-05" db="EMBL/GenBank/DDBJ databases">
        <title>Identification and distribution of gene clusters putatively required for synthesis of sphingolipid metabolism inhibitors in phylogenetically diverse species of the filamentous fungus Fusarium.</title>
        <authorList>
            <person name="Kim H.-S."/>
            <person name="Busman M."/>
            <person name="Brown D.W."/>
            <person name="Divon H."/>
            <person name="Uhlig S."/>
            <person name="Proctor R.H."/>
        </authorList>
    </citation>
    <scope>NUCLEOTIDE SEQUENCE [LARGE SCALE GENOMIC DNA]</scope>
    <source>
        <strain evidence="1 2">NRRL 66333</strain>
    </source>
</reference>
<gene>
    <name evidence="1" type="ORF">FSUBG_8019</name>
</gene>
<dbReference type="GeneID" id="59321103"/>
<organism evidence="1 2">
    <name type="scientific">Gibberella subglutinans</name>
    <name type="common">Fusarium subglutinans</name>
    <dbReference type="NCBI Taxonomy" id="42677"/>
    <lineage>
        <taxon>Eukaryota</taxon>
        <taxon>Fungi</taxon>
        <taxon>Dikarya</taxon>
        <taxon>Ascomycota</taxon>
        <taxon>Pezizomycotina</taxon>
        <taxon>Sordariomycetes</taxon>
        <taxon>Hypocreomycetidae</taxon>
        <taxon>Hypocreales</taxon>
        <taxon>Nectriaceae</taxon>
        <taxon>Fusarium</taxon>
        <taxon>Fusarium fujikuroi species complex</taxon>
    </lineage>
</organism>
<dbReference type="AlphaFoldDB" id="A0A8H5UYB3"/>
<accession>A0A8H5UYB3</accession>
<keyword evidence="2" id="KW-1185">Reference proteome</keyword>
<protein>
    <submittedName>
        <fullName evidence="1">Uncharacterized protein</fullName>
    </submittedName>
</protein>
<name>A0A8H5UYB3_GIBSU</name>
<sequence>MLSGVNEPKLAVVPHDDAVLSVSPGNFYEKTSSAVVAIFNQRIKDLLPAQASQFENAIVKYLAARDASALPGTDVGLSADSATYRRQCNNDTQKRDKEGN</sequence>
<comment type="caution">
    <text evidence="1">The sequence shown here is derived from an EMBL/GenBank/DDBJ whole genome shotgun (WGS) entry which is preliminary data.</text>
</comment>
<evidence type="ECO:0000313" key="2">
    <source>
        <dbReference type="Proteomes" id="UP000547976"/>
    </source>
</evidence>
<dbReference type="EMBL" id="JAAOAV010000107">
    <property type="protein sequence ID" value="KAF5601654.1"/>
    <property type="molecule type" value="Genomic_DNA"/>
</dbReference>
<dbReference type="Proteomes" id="UP000547976">
    <property type="component" value="Unassembled WGS sequence"/>
</dbReference>
<proteinExistence type="predicted"/>
<evidence type="ECO:0000313" key="1">
    <source>
        <dbReference type="EMBL" id="KAF5601654.1"/>
    </source>
</evidence>